<organism evidence="1 2">
    <name type="scientific">Rubus argutus</name>
    <name type="common">Southern blackberry</name>
    <dbReference type="NCBI Taxonomy" id="59490"/>
    <lineage>
        <taxon>Eukaryota</taxon>
        <taxon>Viridiplantae</taxon>
        <taxon>Streptophyta</taxon>
        <taxon>Embryophyta</taxon>
        <taxon>Tracheophyta</taxon>
        <taxon>Spermatophyta</taxon>
        <taxon>Magnoliopsida</taxon>
        <taxon>eudicotyledons</taxon>
        <taxon>Gunneridae</taxon>
        <taxon>Pentapetalae</taxon>
        <taxon>rosids</taxon>
        <taxon>fabids</taxon>
        <taxon>Rosales</taxon>
        <taxon>Rosaceae</taxon>
        <taxon>Rosoideae</taxon>
        <taxon>Rosoideae incertae sedis</taxon>
        <taxon>Rubus</taxon>
    </lineage>
</organism>
<dbReference type="AlphaFoldDB" id="A0AAW1WXH4"/>
<comment type="caution">
    <text evidence="1">The sequence shown here is derived from an EMBL/GenBank/DDBJ whole genome shotgun (WGS) entry which is preliminary data.</text>
</comment>
<proteinExistence type="predicted"/>
<dbReference type="EMBL" id="JBEDUW010000005">
    <property type="protein sequence ID" value="KAK9928819.1"/>
    <property type="molecule type" value="Genomic_DNA"/>
</dbReference>
<evidence type="ECO:0000313" key="1">
    <source>
        <dbReference type="EMBL" id="KAK9928819.1"/>
    </source>
</evidence>
<protein>
    <submittedName>
        <fullName evidence="1">Uncharacterized protein</fullName>
    </submittedName>
</protein>
<name>A0AAW1WXH4_RUBAR</name>
<accession>A0AAW1WXH4</accession>
<keyword evidence="2" id="KW-1185">Reference proteome</keyword>
<dbReference type="Proteomes" id="UP001457282">
    <property type="component" value="Unassembled WGS sequence"/>
</dbReference>
<reference evidence="1 2" key="1">
    <citation type="journal article" date="2023" name="G3 (Bethesda)">
        <title>A chromosome-length genome assembly and annotation of blackberry (Rubus argutus, cv. 'Hillquist').</title>
        <authorList>
            <person name="Bruna T."/>
            <person name="Aryal R."/>
            <person name="Dudchenko O."/>
            <person name="Sargent D.J."/>
            <person name="Mead D."/>
            <person name="Buti M."/>
            <person name="Cavallini A."/>
            <person name="Hytonen T."/>
            <person name="Andres J."/>
            <person name="Pham M."/>
            <person name="Weisz D."/>
            <person name="Mascagni F."/>
            <person name="Usai G."/>
            <person name="Natali L."/>
            <person name="Bassil N."/>
            <person name="Fernandez G.E."/>
            <person name="Lomsadze A."/>
            <person name="Armour M."/>
            <person name="Olukolu B."/>
            <person name="Poorten T."/>
            <person name="Britton C."/>
            <person name="Davik J."/>
            <person name="Ashrafi H."/>
            <person name="Aiden E.L."/>
            <person name="Borodovsky M."/>
            <person name="Worthington M."/>
        </authorList>
    </citation>
    <scope>NUCLEOTIDE SEQUENCE [LARGE SCALE GENOMIC DNA]</scope>
    <source>
        <strain evidence="1">PI 553951</strain>
    </source>
</reference>
<gene>
    <name evidence="1" type="ORF">M0R45_025939</name>
</gene>
<sequence length="102" mass="11299">MIESAMVMRLVAVRISGAAARDEAGPVLAGIDGELQEAEQRRRRLGDHGLDAPDCSREGGLAAWARAGQRRARWLRCLMDAVIVFGFDVRWVIVTGRVVRQR</sequence>
<evidence type="ECO:0000313" key="2">
    <source>
        <dbReference type="Proteomes" id="UP001457282"/>
    </source>
</evidence>